<feature type="domain" description="XdhC- CoxI" evidence="1">
    <location>
        <begin position="26"/>
        <end position="92"/>
    </location>
</feature>
<evidence type="ECO:0000313" key="3">
    <source>
        <dbReference type="EMBL" id="RNF35439.1"/>
    </source>
</evidence>
<evidence type="ECO:0000259" key="2">
    <source>
        <dbReference type="Pfam" id="PF13478"/>
    </source>
</evidence>
<dbReference type="EMBL" id="PXNQ02000003">
    <property type="protein sequence ID" value="RNF35439.1"/>
    <property type="molecule type" value="Genomic_DNA"/>
</dbReference>
<comment type="caution">
    <text evidence="3">The sequence shown here is derived from an EMBL/GenBank/DDBJ whole genome shotgun (WGS) entry which is preliminary data.</text>
</comment>
<dbReference type="PANTHER" id="PTHR30388:SF4">
    <property type="entry name" value="MOLYBDENUM COFACTOR INSERTION CHAPERONE PAOD"/>
    <property type="match status" value="1"/>
</dbReference>
<dbReference type="InterPro" id="IPR003777">
    <property type="entry name" value="XdhC_CoxI"/>
</dbReference>
<proteinExistence type="predicted"/>
<reference evidence="3" key="1">
    <citation type="submission" date="2018-05" db="EMBL/GenBank/DDBJ databases">
        <title>Reclassification of Methylarcula marina and Methylarcula terricola as Paracoccus methylarcula sp.nov., comb.nov. and Paracoccus terricola comb.nov.</title>
        <authorList>
            <person name="Shmareva M.N."/>
            <person name="Doronina N.V."/>
            <person name="Vasilenko O.V."/>
            <person name="Tarlachkov S.V."/>
            <person name="Trotsenko Y.A."/>
        </authorList>
    </citation>
    <scope>NUCLEOTIDE SEQUENCE [LARGE SCALE GENOMIC DNA]</scope>
    <source>
        <strain evidence="3">VKM B-2159</strain>
    </source>
</reference>
<dbReference type="Pfam" id="PF13478">
    <property type="entry name" value="XdhC_C"/>
    <property type="match status" value="1"/>
</dbReference>
<keyword evidence="4" id="KW-1185">Reference proteome</keyword>
<feature type="domain" description="XdhC Rossmann" evidence="2">
    <location>
        <begin position="166"/>
        <end position="306"/>
    </location>
</feature>
<dbReference type="Pfam" id="PF02625">
    <property type="entry name" value="XdhC_CoxI"/>
    <property type="match status" value="1"/>
</dbReference>
<dbReference type="Gene3D" id="3.40.50.720">
    <property type="entry name" value="NAD(P)-binding Rossmann-like Domain"/>
    <property type="match status" value="1"/>
</dbReference>
<dbReference type="OrthoDB" id="9815497at2"/>
<name>A0A422QZR7_9RHOB</name>
<sequence length="314" mass="34134">MKQELTTSGQVCQAHPALVDPWEAALSAGPGTVMAVLTQTIGPAYRNPGTVMSIAPDGSIAGALTSGCIEADLILHAEQVRAKGIPRRLRYGQGSPFMDLRLPCGGAIEVMLFLIRDFEILADLSRHRAARRRVSVHLSKAGRLRLDNSGENEDFTIDFPAPTRFVIFGAGPEAILFADLVRSLGYEHVLLSHEDHSLDAAAKMGCKTCRLDALSDFRELVADDRCAALLFYHDHDYEPEILSRLVNGPAYYIGAQGSRTTQANRLARLSEMGVPPEKLARIRGPIGLIPSSRDPKMLAISVLAEVMQAARELP</sequence>
<protein>
    <submittedName>
        <fullName evidence="3">XdhC family protein</fullName>
    </submittedName>
</protein>
<accession>A0A422QZR7</accession>
<dbReference type="InterPro" id="IPR027051">
    <property type="entry name" value="XdhC_Rossmann_dom"/>
</dbReference>
<evidence type="ECO:0000313" key="4">
    <source>
        <dbReference type="Proteomes" id="UP000238137"/>
    </source>
</evidence>
<organism evidence="3 4">
    <name type="scientific">Paracoccus methylarcula</name>
    <dbReference type="NCBI Taxonomy" id="72022"/>
    <lineage>
        <taxon>Bacteria</taxon>
        <taxon>Pseudomonadati</taxon>
        <taxon>Pseudomonadota</taxon>
        <taxon>Alphaproteobacteria</taxon>
        <taxon>Rhodobacterales</taxon>
        <taxon>Paracoccaceae</taxon>
        <taxon>Paracoccus</taxon>
    </lineage>
</organism>
<dbReference type="AlphaFoldDB" id="A0A422QZR7"/>
<gene>
    <name evidence="3" type="ORF">A7A09_006710</name>
</gene>
<dbReference type="Proteomes" id="UP000238137">
    <property type="component" value="Unassembled WGS sequence"/>
</dbReference>
<evidence type="ECO:0000259" key="1">
    <source>
        <dbReference type="Pfam" id="PF02625"/>
    </source>
</evidence>
<dbReference type="InterPro" id="IPR052698">
    <property type="entry name" value="MoCofactor_Util/Proc"/>
</dbReference>
<dbReference type="PANTHER" id="PTHR30388">
    <property type="entry name" value="ALDEHYDE OXIDOREDUCTASE MOLYBDENUM COFACTOR ASSEMBLY PROTEIN"/>
    <property type="match status" value="1"/>
</dbReference>